<evidence type="ECO:0000256" key="7">
    <source>
        <dbReference type="SAM" id="Phobius"/>
    </source>
</evidence>
<feature type="domain" description="EamA" evidence="8">
    <location>
        <begin position="3"/>
        <end position="127"/>
    </location>
</feature>
<evidence type="ECO:0000313" key="10">
    <source>
        <dbReference type="Proteomes" id="UP000622552"/>
    </source>
</evidence>
<dbReference type="InterPro" id="IPR000620">
    <property type="entry name" value="EamA_dom"/>
</dbReference>
<feature type="transmembrane region" description="Helical" evidence="7">
    <location>
        <begin position="136"/>
        <end position="155"/>
    </location>
</feature>
<comment type="subcellular location">
    <subcellularLocation>
        <location evidence="1">Membrane</location>
        <topology evidence="1">Multi-pass membrane protein</topology>
    </subcellularLocation>
</comment>
<evidence type="ECO:0000256" key="6">
    <source>
        <dbReference type="SAM" id="MobiDB-lite"/>
    </source>
</evidence>
<proteinExistence type="inferred from homology"/>
<feature type="domain" description="EamA" evidence="8">
    <location>
        <begin position="138"/>
        <end position="270"/>
    </location>
</feature>
<keyword evidence="10" id="KW-1185">Reference proteome</keyword>
<evidence type="ECO:0000256" key="3">
    <source>
        <dbReference type="ARBA" id="ARBA00022692"/>
    </source>
</evidence>
<reference evidence="9" key="1">
    <citation type="submission" date="2020-11" db="EMBL/GenBank/DDBJ databases">
        <title>Sequencing the genomes of 1000 actinobacteria strains.</title>
        <authorList>
            <person name="Klenk H.-P."/>
        </authorList>
    </citation>
    <scope>NUCLEOTIDE SEQUENCE</scope>
    <source>
        <strain evidence="9">DSM 45356</strain>
    </source>
</reference>
<comment type="caution">
    <text evidence="9">The sequence shown here is derived from an EMBL/GenBank/DDBJ whole genome shotgun (WGS) entry which is preliminary data.</text>
</comment>
<dbReference type="PANTHER" id="PTHR32322:SF2">
    <property type="entry name" value="EAMA DOMAIN-CONTAINING PROTEIN"/>
    <property type="match status" value="1"/>
</dbReference>
<feature type="transmembrane region" description="Helical" evidence="7">
    <location>
        <begin position="26"/>
        <end position="46"/>
    </location>
</feature>
<evidence type="ECO:0000313" key="9">
    <source>
        <dbReference type="EMBL" id="MBG6137833.1"/>
    </source>
</evidence>
<dbReference type="AlphaFoldDB" id="A0A8J7GT25"/>
<evidence type="ECO:0000256" key="5">
    <source>
        <dbReference type="ARBA" id="ARBA00023136"/>
    </source>
</evidence>
<keyword evidence="3 7" id="KW-0812">Transmembrane</keyword>
<feature type="transmembrane region" description="Helical" evidence="7">
    <location>
        <begin position="255"/>
        <end position="276"/>
    </location>
</feature>
<feature type="region of interest" description="Disordered" evidence="6">
    <location>
        <begin position="293"/>
        <end position="320"/>
    </location>
</feature>
<dbReference type="EMBL" id="JADOUF010000001">
    <property type="protein sequence ID" value="MBG6137833.1"/>
    <property type="molecule type" value="Genomic_DNA"/>
</dbReference>
<keyword evidence="5 7" id="KW-0472">Membrane</keyword>
<dbReference type="Proteomes" id="UP000622552">
    <property type="component" value="Unassembled WGS sequence"/>
</dbReference>
<dbReference type="Pfam" id="PF00892">
    <property type="entry name" value="EamA"/>
    <property type="match status" value="2"/>
</dbReference>
<gene>
    <name evidence="9" type="ORF">IW245_004027</name>
</gene>
<dbReference type="SUPFAM" id="SSF103481">
    <property type="entry name" value="Multidrug resistance efflux transporter EmrE"/>
    <property type="match status" value="2"/>
</dbReference>
<dbReference type="RefSeq" id="WP_197004654.1">
    <property type="nucleotide sequence ID" value="NZ_BONS01000017.1"/>
</dbReference>
<comment type="similarity">
    <text evidence="2">Belongs to the EamA transporter family.</text>
</comment>
<dbReference type="InterPro" id="IPR050638">
    <property type="entry name" value="AA-Vitamin_Transporters"/>
</dbReference>
<evidence type="ECO:0000259" key="8">
    <source>
        <dbReference type="Pfam" id="PF00892"/>
    </source>
</evidence>
<keyword evidence="4 7" id="KW-1133">Transmembrane helix</keyword>
<feature type="transmembrane region" description="Helical" evidence="7">
    <location>
        <begin position="58"/>
        <end position="78"/>
    </location>
</feature>
<feature type="transmembrane region" description="Helical" evidence="7">
    <location>
        <begin position="84"/>
        <end position="104"/>
    </location>
</feature>
<protein>
    <submittedName>
        <fullName evidence="9">Putative blue pigment (Indigoidine) exporter</fullName>
    </submittedName>
</protein>
<name>A0A8J7GT25_9ACTN</name>
<feature type="transmembrane region" description="Helical" evidence="7">
    <location>
        <begin position="167"/>
        <end position="188"/>
    </location>
</feature>
<dbReference type="InterPro" id="IPR037185">
    <property type="entry name" value="EmrE-like"/>
</dbReference>
<organism evidence="9 10">
    <name type="scientific">Longispora fulva</name>
    <dbReference type="NCBI Taxonomy" id="619741"/>
    <lineage>
        <taxon>Bacteria</taxon>
        <taxon>Bacillati</taxon>
        <taxon>Actinomycetota</taxon>
        <taxon>Actinomycetes</taxon>
        <taxon>Micromonosporales</taxon>
        <taxon>Micromonosporaceae</taxon>
        <taxon>Longispora</taxon>
    </lineage>
</organism>
<evidence type="ECO:0000256" key="1">
    <source>
        <dbReference type="ARBA" id="ARBA00004141"/>
    </source>
</evidence>
<feature type="transmembrane region" description="Helical" evidence="7">
    <location>
        <begin position="111"/>
        <end position="130"/>
    </location>
</feature>
<sequence length="320" mass="33709">MWLTALAPLIWGSTYFVTTELLPADRPLLAATVRALPAGLVLLLFVRKLPHGAWRWRAVVLAVLNIGAFFPLLFLSAYRLPGGVSAIVAALQPFVAAGLGYPLLRLVPNPRMLVAGIVGLGGVTLVVLRATATIDGLGLAAGAAGTMIMATGTVLGRRWGAPPEGLFALTSWQLAIGGALLLPVTLGFEGLPAELTGRNVLGFGYLSVFGAILAYSLWFRGVTRLQPTQVSMLGLLSPVMAATIGWIALDQALGGWQLVGAAMALGAVAVGALSPARPRPALLHRAGHHALDEVPLEGEEHPQRDDHRQERPRGDHVDVR</sequence>
<evidence type="ECO:0000256" key="2">
    <source>
        <dbReference type="ARBA" id="ARBA00007362"/>
    </source>
</evidence>
<evidence type="ECO:0000256" key="4">
    <source>
        <dbReference type="ARBA" id="ARBA00022989"/>
    </source>
</evidence>
<accession>A0A8J7GT25</accession>
<feature type="transmembrane region" description="Helical" evidence="7">
    <location>
        <begin position="200"/>
        <end position="218"/>
    </location>
</feature>
<dbReference type="GO" id="GO:0016020">
    <property type="term" value="C:membrane"/>
    <property type="evidence" value="ECO:0007669"/>
    <property type="project" value="UniProtKB-SubCell"/>
</dbReference>
<feature type="transmembrane region" description="Helical" evidence="7">
    <location>
        <begin position="230"/>
        <end position="249"/>
    </location>
</feature>
<dbReference type="PANTHER" id="PTHR32322">
    <property type="entry name" value="INNER MEMBRANE TRANSPORTER"/>
    <property type="match status" value="1"/>
</dbReference>
<feature type="compositionally biased region" description="Basic and acidic residues" evidence="6">
    <location>
        <begin position="298"/>
        <end position="320"/>
    </location>
</feature>